<dbReference type="OMA" id="ATHHYND"/>
<dbReference type="HOGENOM" id="CLU_692779_0_0_1"/>
<feature type="compositionally biased region" description="Acidic residues" evidence="1">
    <location>
        <begin position="25"/>
        <end position="35"/>
    </location>
</feature>
<sequence>MKVYGRSGKASRVSINGKLQSSPVEDNDNIEFSSDDENKSTSRQSSDTLQTTLDTIHRNGPSSDQGKHIIEQEHGLEFKEGKRKSEAVAVGKSDAFAFLEIESKGSLKRRKTNYRRSKREENYQESGTSSPAMEDGINGIYENINDVNEYINSLNDDGSLVEKFVKEHLMVFDTNAKENQALSDKSVPGATSKKSYGRLRTILINKNEDEDIEALSETELQNRAIATEEKKSTKNNDLTHFNELKNMGTSLKYRDDLDFLQRKEMGTIEYISALVNFCITLHTDEDFKKIVMELDIDTIRDWCFESYPEGLQSSTLEIIYLLQGYLITTLGVLGKEEETNNQQLQNLLNGLPKLKALPDLSILNKHKMLKLQLNDFIQFTDGTTGYDYSLRTMKKSER</sequence>
<reference evidence="3 4" key="1">
    <citation type="journal article" date="2011" name="Proc. Natl. Acad. Sci. U.S.A.">
        <title>Evolutionary erosion of yeast sex chromosomes by mating-type switching accidents.</title>
        <authorList>
            <person name="Gordon J.L."/>
            <person name="Armisen D."/>
            <person name="Proux-Wera E."/>
            <person name="Oheigeartaigh S.S."/>
            <person name="Byrne K.P."/>
            <person name="Wolfe K.H."/>
        </authorList>
    </citation>
    <scope>NUCLEOTIDE SEQUENCE [LARGE SCALE GENOMIC DNA]</scope>
    <source>
        <strain evidence="4">ATCC 10597 / BCRC 20456 / CBS 421 / NBRC 0211 / NRRL Y-12639</strain>
    </source>
</reference>
<keyword evidence="4" id="KW-1185">Reference proteome</keyword>
<feature type="compositionally biased region" description="Polar residues" evidence="1">
    <location>
        <begin position="41"/>
        <end position="64"/>
    </location>
</feature>
<evidence type="ECO:0000256" key="1">
    <source>
        <dbReference type="SAM" id="MobiDB-lite"/>
    </source>
</evidence>
<dbReference type="GeneID" id="11497468"/>
<dbReference type="eggNOG" id="ENOG502RY5C">
    <property type="taxonomic scope" value="Eukaryota"/>
</dbReference>
<accession>G0W4L1</accession>
<evidence type="ECO:0000313" key="3">
    <source>
        <dbReference type="EMBL" id="CCD22749.1"/>
    </source>
</evidence>
<proteinExistence type="predicted"/>
<dbReference type="InterPro" id="IPR038496">
    <property type="entry name" value="Rad61_Wapl_sf"/>
</dbReference>
<evidence type="ECO:0000259" key="2">
    <source>
        <dbReference type="Pfam" id="PF16997"/>
    </source>
</evidence>
<dbReference type="AlphaFoldDB" id="G0W4L1"/>
<gene>
    <name evidence="3" type="primary">NDAI0A05940</name>
    <name evidence="3" type="ordered locus">NDAI_0A05940</name>
</gene>
<dbReference type="Gene3D" id="1.25.10.60">
    <property type="entry name" value="Rad61, Wapl domain"/>
    <property type="match status" value="1"/>
</dbReference>
<dbReference type="RefSeq" id="XP_003667992.1">
    <property type="nucleotide sequence ID" value="XM_003667944.1"/>
</dbReference>
<dbReference type="InterPro" id="IPR031550">
    <property type="entry name" value="Rad61_Wapl"/>
</dbReference>
<dbReference type="Pfam" id="PF16997">
    <property type="entry name" value="Wap1"/>
    <property type="match status" value="1"/>
</dbReference>
<dbReference type="KEGG" id="ndi:NDAI_0A05940"/>
<feature type="compositionally biased region" description="Polar residues" evidence="1">
    <location>
        <begin position="13"/>
        <end position="24"/>
    </location>
</feature>
<evidence type="ECO:0000313" key="4">
    <source>
        <dbReference type="Proteomes" id="UP000000689"/>
    </source>
</evidence>
<feature type="region of interest" description="Disordered" evidence="1">
    <location>
        <begin position="1"/>
        <end position="67"/>
    </location>
</feature>
<protein>
    <recommendedName>
        <fullName evidence="2">Rad61 Wapl domain-containing protein</fullName>
    </recommendedName>
</protein>
<dbReference type="Proteomes" id="UP000000689">
    <property type="component" value="Chromosome 1"/>
</dbReference>
<name>G0W4L1_NAUDC</name>
<dbReference type="STRING" id="1071378.G0W4L1"/>
<dbReference type="EMBL" id="HE580267">
    <property type="protein sequence ID" value="CCD22749.1"/>
    <property type="molecule type" value="Genomic_DNA"/>
</dbReference>
<feature type="domain" description="Rad61 Wapl" evidence="2">
    <location>
        <begin position="239"/>
        <end position="394"/>
    </location>
</feature>
<feature type="region of interest" description="Disordered" evidence="1">
    <location>
        <begin position="111"/>
        <end position="134"/>
    </location>
</feature>
<dbReference type="OrthoDB" id="4069585at2759"/>
<organism evidence="3 4">
    <name type="scientific">Naumovozyma dairenensis (strain ATCC 10597 / BCRC 20456 / CBS 421 / NBRC 0211 / NRRL Y-12639)</name>
    <name type="common">Saccharomyces dairenensis</name>
    <dbReference type="NCBI Taxonomy" id="1071378"/>
    <lineage>
        <taxon>Eukaryota</taxon>
        <taxon>Fungi</taxon>
        <taxon>Dikarya</taxon>
        <taxon>Ascomycota</taxon>
        <taxon>Saccharomycotina</taxon>
        <taxon>Saccharomycetes</taxon>
        <taxon>Saccharomycetales</taxon>
        <taxon>Saccharomycetaceae</taxon>
        <taxon>Naumovozyma</taxon>
    </lineage>
</organism>